<organism evidence="2">
    <name type="scientific">Magallana gigas</name>
    <name type="common">Pacific oyster</name>
    <name type="synonym">Crassostrea gigas</name>
    <dbReference type="NCBI Taxonomy" id="29159"/>
    <lineage>
        <taxon>Eukaryota</taxon>
        <taxon>Metazoa</taxon>
        <taxon>Spiralia</taxon>
        <taxon>Lophotrochozoa</taxon>
        <taxon>Mollusca</taxon>
        <taxon>Bivalvia</taxon>
        <taxon>Autobranchia</taxon>
        <taxon>Pteriomorphia</taxon>
        <taxon>Ostreida</taxon>
        <taxon>Ostreoidea</taxon>
        <taxon>Ostreidae</taxon>
        <taxon>Magallana</taxon>
    </lineage>
</organism>
<protein>
    <submittedName>
        <fullName evidence="2">Uncharacterized protein</fullName>
    </submittedName>
</protein>
<dbReference type="RefSeq" id="XP_011412266.2">
    <property type="nucleotide sequence ID" value="XM_011413964.4"/>
</dbReference>
<dbReference type="InParanoid" id="K1PQW8"/>
<reference evidence="2" key="1">
    <citation type="journal article" date="2012" name="Nature">
        <title>The oyster genome reveals stress adaptation and complexity of shell formation.</title>
        <authorList>
            <person name="Zhang G."/>
            <person name="Fang X."/>
            <person name="Guo X."/>
            <person name="Li L."/>
            <person name="Luo R."/>
            <person name="Xu F."/>
            <person name="Yang P."/>
            <person name="Zhang L."/>
            <person name="Wang X."/>
            <person name="Qi H."/>
            <person name="Xiong Z."/>
            <person name="Que H."/>
            <person name="Xie Y."/>
            <person name="Holland P.W."/>
            <person name="Paps J."/>
            <person name="Zhu Y."/>
            <person name="Wu F."/>
            <person name="Chen Y."/>
            <person name="Wang J."/>
            <person name="Peng C."/>
            <person name="Meng J."/>
            <person name="Yang L."/>
            <person name="Liu J."/>
            <person name="Wen B."/>
            <person name="Zhang N."/>
            <person name="Huang Z."/>
            <person name="Zhu Q."/>
            <person name="Feng Y."/>
            <person name="Mount A."/>
            <person name="Hedgecock D."/>
            <person name="Xu Z."/>
            <person name="Liu Y."/>
            <person name="Domazet-Loso T."/>
            <person name="Du Y."/>
            <person name="Sun X."/>
            <person name="Zhang S."/>
            <person name="Liu B."/>
            <person name="Cheng P."/>
            <person name="Jiang X."/>
            <person name="Li J."/>
            <person name="Fan D."/>
            <person name="Wang W."/>
            <person name="Fu W."/>
            <person name="Wang T."/>
            <person name="Wang B."/>
            <person name="Zhang J."/>
            <person name="Peng Z."/>
            <person name="Li Y."/>
            <person name="Li N."/>
            <person name="Wang J."/>
            <person name="Chen M."/>
            <person name="He Y."/>
            <person name="Tan F."/>
            <person name="Song X."/>
            <person name="Zheng Q."/>
            <person name="Huang R."/>
            <person name="Yang H."/>
            <person name="Du X."/>
            <person name="Chen L."/>
            <person name="Yang M."/>
            <person name="Gaffney P.M."/>
            <person name="Wang S."/>
            <person name="Luo L."/>
            <person name="She Z."/>
            <person name="Ming Y."/>
            <person name="Huang W."/>
            <person name="Zhang S."/>
            <person name="Huang B."/>
            <person name="Zhang Y."/>
            <person name="Qu T."/>
            <person name="Ni P."/>
            <person name="Miao G."/>
            <person name="Wang J."/>
            <person name="Wang Q."/>
            <person name="Steinberg C.E."/>
            <person name="Wang H."/>
            <person name="Li N."/>
            <person name="Qian L."/>
            <person name="Zhang G."/>
            <person name="Li Y."/>
            <person name="Yang H."/>
            <person name="Liu X."/>
            <person name="Wang J."/>
            <person name="Yin Y."/>
            <person name="Wang J."/>
        </authorList>
    </citation>
    <scope>NUCLEOTIDE SEQUENCE [LARGE SCALE GENOMIC DNA]</scope>
    <source>
        <strain evidence="2">05x7-T-G4-1.051#20</strain>
    </source>
</reference>
<accession>K1PQW8</accession>
<dbReference type="AlphaFoldDB" id="K1PQW8"/>
<dbReference type="KEGG" id="crg:105317352"/>
<evidence type="ECO:0000256" key="1">
    <source>
        <dbReference type="SAM" id="MobiDB-lite"/>
    </source>
</evidence>
<dbReference type="HOGENOM" id="CLU_138135_0_0_1"/>
<proteinExistence type="predicted"/>
<name>K1PQW8_MAGGI</name>
<gene>
    <name evidence="2" type="ORF">CGI_10010844</name>
</gene>
<feature type="compositionally biased region" description="Basic and acidic residues" evidence="1">
    <location>
        <begin position="151"/>
        <end position="163"/>
    </location>
</feature>
<evidence type="ECO:0000313" key="2">
    <source>
        <dbReference type="EMBL" id="EKC18815.1"/>
    </source>
</evidence>
<dbReference type="EMBL" id="JH818586">
    <property type="protein sequence ID" value="EKC18815.1"/>
    <property type="molecule type" value="Genomic_DNA"/>
</dbReference>
<sequence>MGLIQSCIGKRSNKVDVMSEEEAEAYSKMEEEIKKGLVDDNIQTKPLPWMMFCTEPIVPKPFTDEVPGSPVLEVVQKKGGVAFDIGYKSTVPKLPPINAKWVQVPAGGGDYEKWKAERDKLLVDKHEKAKIRRERITQEKKLSAQRPRTARSRDAIESTPSKD</sequence>
<dbReference type="OrthoDB" id="6147633at2759"/>
<feature type="region of interest" description="Disordered" evidence="1">
    <location>
        <begin position="132"/>
        <end position="163"/>
    </location>
</feature>